<name>A0AAV6VGX7_9ARAC</name>
<dbReference type="Proteomes" id="UP000827092">
    <property type="component" value="Unassembled WGS sequence"/>
</dbReference>
<reference evidence="2 3" key="1">
    <citation type="journal article" date="2022" name="Nat. Ecol. Evol.">
        <title>A masculinizing supergene underlies an exaggerated male reproductive morph in a spider.</title>
        <authorList>
            <person name="Hendrickx F."/>
            <person name="De Corte Z."/>
            <person name="Sonet G."/>
            <person name="Van Belleghem S.M."/>
            <person name="Kostlbacher S."/>
            <person name="Vangestel C."/>
        </authorList>
    </citation>
    <scope>NUCLEOTIDE SEQUENCE [LARGE SCALE GENOMIC DNA]</scope>
    <source>
        <strain evidence="2">W744_W776</strain>
    </source>
</reference>
<dbReference type="EMBL" id="JAFNEN010000076">
    <property type="protein sequence ID" value="KAG8195934.1"/>
    <property type="molecule type" value="Genomic_DNA"/>
</dbReference>
<sequence length="87" mass="10035">MRWRREHEFPPSRLARTKPTIQTTTKRSWFFEQGATDPDTGPGTMVKQGVISWSMKYAHTSLTKSLGHHHNAQFAGCLESLRTQKHK</sequence>
<feature type="region of interest" description="Disordered" evidence="1">
    <location>
        <begin position="1"/>
        <end position="23"/>
    </location>
</feature>
<evidence type="ECO:0000313" key="2">
    <source>
        <dbReference type="EMBL" id="KAG8195934.1"/>
    </source>
</evidence>
<feature type="compositionally biased region" description="Basic and acidic residues" evidence="1">
    <location>
        <begin position="1"/>
        <end position="10"/>
    </location>
</feature>
<proteinExistence type="predicted"/>
<evidence type="ECO:0000256" key="1">
    <source>
        <dbReference type="SAM" id="MobiDB-lite"/>
    </source>
</evidence>
<gene>
    <name evidence="2" type="ORF">JTE90_001165</name>
</gene>
<protein>
    <submittedName>
        <fullName evidence="2">Uncharacterized protein</fullName>
    </submittedName>
</protein>
<organism evidence="2 3">
    <name type="scientific">Oedothorax gibbosus</name>
    <dbReference type="NCBI Taxonomy" id="931172"/>
    <lineage>
        <taxon>Eukaryota</taxon>
        <taxon>Metazoa</taxon>
        <taxon>Ecdysozoa</taxon>
        <taxon>Arthropoda</taxon>
        <taxon>Chelicerata</taxon>
        <taxon>Arachnida</taxon>
        <taxon>Araneae</taxon>
        <taxon>Araneomorphae</taxon>
        <taxon>Entelegynae</taxon>
        <taxon>Araneoidea</taxon>
        <taxon>Linyphiidae</taxon>
        <taxon>Erigoninae</taxon>
        <taxon>Oedothorax</taxon>
    </lineage>
</organism>
<keyword evidence="3" id="KW-1185">Reference proteome</keyword>
<accession>A0AAV6VGX7</accession>
<evidence type="ECO:0000313" key="3">
    <source>
        <dbReference type="Proteomes" id="UP000827092"/>
    </source>
</evidence>
<comment type="caution">
    <text evidence="2">The sequence shown here is derived from an EMBL/GenBank/DDBJ whole genome shotgun (WGS) entry which is preliminary data.</text>
</comment>
<dbReference type="AlphaFoldDB" id="A0AAV6VGX7"/>